<dbReference type="InterPro" id="IPR036663">
    <property type="entry name" value="Fumarylacetoacetase_C_sf"/>
</dbReference>
<dbReference type="AlphaFoldDB" id="A0A6A8AD37"/>
<dbReference type="EMBL" id="WIXI01000048">
    <property type="protein sequence ID" value="MQY48649.1"/>
    <property type="molecule type" value="Genomic_DNA"/>
</dbReference>
<protein>
    <submittedName>
        <fullName evidence="1">2-keto-4-pentenoate hydratase</fullName>
    </submittedName>
</protein>
<dbReference type="SUPFAM" id="SSF56529">
    <property type="entry name" value="FAH"/>
    <property type="match status" value="1"/>
</dbReference>
<dbReference type="Proteomes" id="UP000435138">
    <property type="component" value="Unassembled WGS sequence"/>
</dbReference>
<dbReference type="Gene3D" id="3.90.850.10">
    <property type="entry name" value="Fumarylacetoacetase-like, C-terminal domain"/>
    <property type="match status" value="1"/>
</dbReference>
<sequence length="253" mass="27453">MTNEQLTDADADSVIRELERLRKSGERVATSSFARFPVMAQMMDLQERVSLDGNKQNAWKVARSPDGVPVVARLHPLIEQSAGAALSWRKDMLLEIEIAVRLGKELPVKATPYQRSDILDAIATVHLGAEMVWTVLLEAGKVSFPLYMVDRLGNDGYVLGPDLGREFLEPSSTPALSIRSGSDSIFDAPAKHATGDVLTWLLDYANLTERPADLLKAGTLVTTGTLCGAIPLKQGGQFDIDMAGAPAFNFSLT</sequence>
<evidence type="ECO:0000313" key="1">
    <source>
        <dbReference type="EMBL" id="MQY48649.1"/>
    </source>
</evidence>
<proteinExistence type="predicted"/>
<dbReference type="GO" id="GO:0003824">
    <property type="term" value="F:catalytic activity"/>
    <property type="evidence" value="ECO:0007669"/>
    <property type="project" value="InterPro"/>
</dbReference>
<accession>A0A6A8AD37</accession>
<organism evidence="1 2">
    <name type="scientific">Endobacterium cereale</name>
    <dbReference type="NCBI Taxonomy" id="2663029"/>
    <lineage>
        <taxon>Bacteria</taxon>
        <taxon>Pseudomonadati</taxon>
        <taxon>Pseudomonadota</taxon>
        <taxon>Alphaproteobacteria</taxon>
        <taxon>Hyphomicrobiales</taxon>
        <taxon>Rhizobiaceae</taxon>
        <taxon>Endobacterium</taxon>
    </lineage>
</organism>
<reference evidence="1 2" key="1">
    <citation type="submission" date="2019-11" db="EMBL/GenBank/DDBJ databases">
        <title>Genome analysis of Rhizobacterium cereale a novel genus and species isolated from maize roots in North Spain.</title>
        <authorList>
            <person name="Menendez E."/>
            <person name="Flores-Felix J.D."/>
            <person name="Ramirez-Bahena M.-H."/>
            <person name="Igual J.M."/>
            <person name="Garcia-Fraile P."/>
            <person name="Peix A."/>
            <person name="Velazquez E."/>
        </authorList>
    </citation>
    <scope>NUCLEOTIDE SEQUENCE [LARGE SCALE GENOMIC DNA]</scope>
    <source>
        <strain evidence="1 2">RZME27</strain>
    </source>
</reference>
<evidence type="ECO:0000313" key="2">
    <source>
        <dbReference type="Proteomes" id="UP000435138"/>
    </source>
</evidence>
<gene>
    <name evidence="1" type="ORF">GAO09_21675</name>
</gene>
<comment type="caution">
    <text evidence="1">The sequence shown here is derived from an EMBL/GenBank/DDBJ whole genome shotgun (WGS) entry which is preliminary data.</text>
</comment>
<dbReference type="RefSeq" id="WP_153357416.1">
    <property type="nucleotide sequence ID" value="NZ_JAYKOO010000002.1"/>
</dbReference>
<name>A0A6A8AD37_9HYPH</name>
<keyword evidence="2" id="KW-1185">Reference proteome</keyword>